<gene>
    <name evidence="1" type="ORF">HNR48_002141</name>
</gene>
<organism evidence="1 2">
    <name type="scientific">Pseudoteredinibacter isoporae</name>
    <dbReference type="NCBI Taxonomy" id="570281"/>
    <lineage>
        <taxon>Bacteria</taxon>
        <taxon>Pseudomonadati</taxon>
        <taxon>Pseudomonadota</taxon>
        <taxon>Gammaproteobacteria</taxon>
        <taxon>Cellvibrionales</taxon>
        <taxon>Cellvibrionaceae</taxon>
        <taxon>Pseudoteredinibacter</taxon>
    </lineage>
</organism>
<dbReference type="InParanoid" id="A0A7X0JV36"/>
<keyword evidence="2" id="KW-1185">Reference proteome</keyword>
<dbReference type="Proteomes" id="UP000528457">
    <property type="component" value="Unassembled WGS sequence"/>
</dbReference>
<accession>A0A7X0JV36</accession>
<evidence type="ECO:0000313" key="2">
    <source>
        <dbReference type="Proteomes" id="UP000528457"/>
    </source>
</evidence>
<evidence type="ECO:0000313" key="1">
    <source>
        <dbReference type="EMBL" id="MBB6521856.1"/>
    </source>
</evidence>
<reference evidence="1 2" key="1">
    <citation type="submission" date="2020-08" db="EMBL/GenBank/DDBJ databases">
        <title>Genomic Encyclopedia of Type Strains, Phase IV (KMG-IV): sequencing the most valuable type-strain genomes for metagenomic binning, comparative biology and taxonomic classification.</title>
        <authorList>
            <person name="Goeker M."/>
        </authorList>
    </citation>
    <scope>NUCLEOTIDE SEQUENCE [LARGE SCALE GENOMIC DNA]</scope>
    <source>
        <strain evidence="1 2">DSM 22368</strain>
    </source>
</reference>
<name>A0A7X0JV36_9GAMM</name>
<comment type="caution">
    <text evidence="1">The sequence shown here is derived from an EMBL/GenBank/DDBJ whole genome shotgun (WGS) entry which is preliminary data.</text>
</comment>
<dbReference type="RefSeq" id="WP_166843625.1">
    <property type="nucleotide sequence ID" value="NZ_JAAONY010000002.1"/>
</dbReference>
<dbReference type="AlphaFoldDB" id="A0A7X0JV36"/>
<dbReference type="EMBL" id="JACHHT010000002">
    <property type="protein sequence ID" value="MBB6521856.1"/>
    <property type="molecule type" value="Genomic_DNA"/>
</dbReference>
<sequence>MFVLTFSDEIVEVLIAYISLYIAAPPDPIEVKEFIEKKCTEKDLERSFSTGLITKDELCSFILGHVFTKFILNKGSVEVVESDVEEVRVRLLTLFFS</sequence>
<protein>
    <submittedName>
        <fullName evidence="1">Uncharacterized protein</fullName>
    </submittedName>
</protein>
<proteinExistence type="predicted"/>